<dbReference type="GO" id="GO:0016831">
    <property type="term" value="F:carboxy-lyase activity"/>
    <property type="evidence" value="ECO:0007669"/>
    <property type="project" value="TreeGrafter"/>
</dbReference>
<dbReference type="Gene3D" id="3.90.1150.10">
    <property type="entry name" value="Aspartate Aminotransferase, domain 1"/>
    <property type="match status" value="1"/>
</dbReference>
<reference evidence="2 3" key="1">
    <citation type="submission" date="2023-10" db="EMBL/GenBank/DDBJ databases">
        <title>Genome-Wide Identification Analysis in wild type Solanum Pinnatisectum Reveals Some Genes Defensing Phytophthora Infestans.</title>
        <authorList>
            <person name="Sun C."/>
        </authorList>
    </citation>
    <scope>NUCLEOTIDE SEQUENCE [LARGE SCALE GENOMIC DNA]</scope>
    <source>
        <strain evidence="2">LQN</strain>
        <tissue evidence="2">Leaf</tissue>
    </source>
</reference>
<evidence type="ECO:0000256" key="1">
    <source>
        <dbReference type="ARBA" id="ARBA00022793"/>
    </source>
</evidence>
<keyword evidence="1" id="KW-0456">Lyase</keyword>
<dbReference type="AlphaFoldDB" id="A0AAV9LVB5"/>
<keyword evidence="3" id="KW-1185">Reference proteome</keyword>
<dbReference type="InterPro" id="IPR015424">
    <property type="entry name" value="PyrdxlP-dep_Trfase"/>
</dbReference>
<gene>
    <name evidence="2" type="ORF">R3W88_022688</name>
</gene>
<dbReference type="SUPFAM" id="SSF53383">
    <property type="entry name" value="PLP-dependent transferases"/>
    <property type="match status" value="1"/>
</dbReference>
<accession>A0AAV9LVB5</accession>
<comment type="caution">
    <text evidence="2">The sequence shown here is derived from an EMBL/GenBank/DDBJ whole genome shotgun (WGS) entry which is preliminary data.</text>
</comment>
<dbReference type="InterPro" id="IPR015422">
    <property type="entry name" value="PyrdxlP-dep_Trfase_small"/>
</dbReference>
<dbReference type="PANTHER" id="PTHR11999:SF156">
    <property type="entry name" value="TYROSINE DECARBOXYLASE"/>
    <property type="match status" value="1"/>
</dbReference>
<dbReference type="GO" id="GO:0005737">
    <property type="term" value="C:cytoplasm"/>
    <property type="evidence" value="ECO:0007669"/>
    <property type="project" value="TreeGrafter"/>
</dbReference>
<dbReference type="InterPro" id="IPR010977">
    <property type="entry name" value="Aromatic_deC"/>
</dbReference>
<organism evidence="2 3">
    <name type="scientific">Solanum pinnatisectum</name>
    <name type="common">tansyleaf nightshade</name>
    <dbReference type="NCBI Taxonomy" id="50273"/>
    <lineage>
        <taxon>Eukaryota</taxon>
        <taxon>Viridiplantae</taxon>
        <taxon>Streptophyta</taxon>
        <taxon>Embryophyta</taxon>
        <taxon>Tracheophyta</taxon>
        <taxon>Spermatophyta</taxon>
        <taxon>Magnoliopsida</taxon>
        <taxon>eudicotyledons</taxon>
        <taxon>Gunneridae</taxon>
        <taxon>Pentapetalae</taxon>
        <taxon>asterids</taxon>
        <taxon>lamiids</taxon>
        <taxon>Solanales</taxon>
        <taxon>Solanaceae</taxon>
        <taxon>Solanoideae</taxon>
        <taxon>Solaneae</taxon>
        <taxon>Solanum</taxon>
    </lineage>
</organism>
<name>A0AAV9LVB5_9SOLN</name>
<keyword evidence="1" id="KW-0210">Decarboxylase</keyword>
<dbReference type="Proteomes" id="UP001311915">
    <property type="component" value="Unassembled WGS sequence"/>
</dbReference>
<dbReference type="EMBL" id="JAWPEI010000004">
    <property type="protein sequence ID" value="KAK4729700.1"/>
    <property type="molecule type" value="Genomic_DNA"/>
</dbReference>
<protein>
    <submittedName>
        <fullName evidence="2">Uncharacterized protein</fullName>
    </submittedName>
</protein>
<proteinExistence type="predicted"/>
<sequence>MAKHFEQLVAMDERVSLLALQKKLKFVDEDQVNKFNAKLLESINSSGNIHMTYTMVGGVYMIRFAIGAPLADYRNINIAWDVIQNYVNVMLKSLSYVTSMV</sequence>
<evidence type="ECO:0000313" key="2">
    <source>
        <dbReference type="EMBL" id="KAK4729700.1"/>
    </source>
</evidence>
<dbReference type="PANTHER" id="PTHR11999">
    <property type="entry name" value="GROUP II PYRIDOXAL-5-PHOSPHATE DECARBOXYLASE"/>
    <property type="match status" value="1"/>
</dbReference>
<evidence type="ECO:0000313" key="3">
    <source>
        <dbReference type="Proteomes" id="UP001311915"/>
    </source>
</evidence>